<dbReference type="EMBL" id="JALNTZ010000002">
    <property type="protein sequence ID" value="KAJ3661993.1"/>
    <property type="molecule type" value="Genomic_DNA"/>
</dbReference>
<evidence type="ECO:0000313" key="8">
    <source>
        <dbReference type="Proteomes" id="UP001168821"/>
    </source>
</evidence>
<dbReference type="GO" id="GO:0050909">
    <property type="term" value="P:sensory perception of taste"/>
    <property type="evidence" value="ECO:0007669"/>
    <property type="project" value="InterPro"/>
</dbReference>
<dbReference type="AlphaFoldDB" id="A0AA38IPV6"/>
<keyword evidence="8" id="KW-1185">Reference proteome</keyword>
<comment type="caution">
    <text evidence="7">The sequence shown here is derived from an EMBL/GenBank/DDBJ whole genome shotgun (WGS) entry which is preliminary data.</text>
</comment>
<dbReference type="Pfam" id="PF08395">
    <property type="entry name" value="7tm_7"/>
    <property type="match status" value="1"/>
</dbReference>
<dbReference type="InterPro" id="IPR013604">
    <property type="entry name" value="7TM_chemorcpt"/>
</dbReference>
<comment type="subcellular location">
    <subcellularLocation>
        <location evidence="1">Cell membrane</location>
        <topology evidence="1">Multi-pass membrane protein</topology>
    </subcellularLocation>
</comment>
<gene>
    <name evidence="7" type="ORF">Zmor_006362</name>
</gene>
<evidence type="ECO:0000256" key="5">
    <source>
        <dbReference type="ARBA" id="ARBA00023136"/>
    </source>
</evidence>
<evidence type="ECO:0008006" key="9">
    <source>
        <dbReference type="Google" id="ProtNLM"/>
    </source>
</evidence>
<keyword evidence="4 6" id="KW-1133">Transmembrane helix</keyword>
<dbReference type="GO" id="GO:0005886">
    <property type="term" value="C:plasma membrane"/>
    <property type="evidence" value="ECO:0007669"/>
    <property type="project" value="UniProtKB-SubCell"/>
</dbReference>
<accession>A0AA38IPV6</accession>
<feature type="transmembrane region" description="Helical" evidence="6">
    <location>
        <begin position="79"/>
        <end position="104"/>
    </location>
</feature>
<keyword evidence="2" id="KW-1003">Cell membrane</keyword>
<feature type="transmembrane region" description="Helical" evidence="6">
    <location>
        <begin position="152"/>
        <end position="170"/>
    </location>
</feature>
<keyword evidence="3 6" id="KW-0812">Transmembrane</keyword>
<protein>
    <recommendedName>
        <fullName evidence="9">Gustatory receptor</fullName>
    </recommendedName>
</protein>
<evidence type="ECO:0000256" key="3">
    <source>
        <dbReference type="ARBA" id="ARBA00022692"/>
    </source>
</evidence>
<evidence type="ECO:0000313" key="7">
    <source>
        <dbReference type="EMBL" id="KAJ3661993.1"/>
    </source>
</evidence>
<reference evidence="7" key="1">
    <citation type="journal article" date="2023" name="G3 (Bethesda)">
        <title>Whole genome assemblies of Zophobas morio and Tenebrio molitor.</title>
        <authorList>
            <person name="Kaur S."/>
            <person name="Stinson S.A."/>
            <person name="diCenzo G.C."/>
        </authorList>
    </citation>
    <scope>NUCLEOTIDE SEQUENCE</scope>
    <source>
        <strain evidence="7">QUZm001</strain>
    </source>
</reference>
<keyword evidence="5 6" id="KW-0472">Membrane</keyword>
<dbReference type="Proteomes" id="UP001168821">
    <property type="component" value="Unassembled WGS sequence"/>
</dbReference>
<evidence type="ECO:0000256" key="1">
    <source>
        <dbReference type="ARBA" id="ARBA00004651"/>
    </source>
</evidence>
<evidence type="ECO:0000256" key="4">
    <source>
        <dbReference type="ARBA" id="ARBA00022989"/>
    </source>
</evidence>
<organism evidence="7 8">
    <name type="scientific">Zophobas morio</name>
    <dbReference type="NCBI Taxonomy" id="2755281"/>
    <lineage>
        <taxon>Eukaryota</taxon>
        <taxon>Metazoa</taxon>
        <taxon>Ecdysozoa</taxon>
        <taxon>Arthropoda</taxon>
        <taxon>Hexapoda</taxon>
        <taxon>Insecta</taxon>
        <taxon>Pterygota</taxon>
        <taxon>Neoptera</taxon>
        <taxon>Endopterygota</taxon>
        <taxon>Coleoptera</taxon>
        <taxon>Polyphaga</taxon>
        <taxon>Cucujiformia</taxon>
        <taxon>Tenebrionidae</taxon>
        <taxon>Zophobas</taxon>
    </lineage>
</organism>
<evidence type="ECO:0000256" key="2">
    <source>
        <dbReference type="ARBA" id="ARBA00022475"/>
    </source>
</evidence>
<proteinExistence type="predicted"/>
<evidence type="ECO:0000256" key="6">
    <source>
        <dbReference type="SAM" id="Phobius"/>
    </source>
</evidence>
<feature type="transmembrane region" description="Helical" evidence="6">
    <location>
        <begin position="37"/>
        <end position="58"/>
    </location>
</feature>
<sequence>MTKEFNGFLKQANMIERKTIRRIFQTYCDLKHDMQNITQVIIFFKTCLLIIHLALALYETRTIFRQFSDDELIMNSFVTLLLVYWILEFVLEICFFLCPFIIYYRETSMTIFLYDDILDGSRSVNYKEEIFYLQSQSKRLKFTAHGLFELDWPLLYTIAALVSTYLIYLVQFQQLIRA</sequence>
<name>A0AA38IPV6_9CUCU</name>